<protein>
    <recommendedName>
        <fullName evidence="3">Aminoglycoside phosphotransferase domain-containing protein</fullName>
    </recommendedName>
</protein>
<dbReference type="Proteomes" id="UP000277580">
    <property type="component" value="Unassembled WGS sequence"/>
</dbReference>
<evidence type="ECO:0008006" key="3">
    <source>
        <dbReference type="Google" id="ProtNLM"/>
    </source>
</evidence>
<dbReference type="InterPro" id="IPR051678">
    <property type="entry name" value="AGP_Transferase"/>
</dbReference>
<organism evidence="1 2">
    <name type="scientific">Morchella conica CCBAS932</name>
    <dbReference type="NCBI Taxonomy" id="1392247"/>
    <lineage>
        <taxon>Eukaryota</taxon>
        <taxon>Fungi</taxon>
        <taxon>Dikarya</taxon>
        <taxon>Ascomycota</taxon>
        <taxon>Pezizomycotina</taxon>
        <taxon>Pezizomycetes</taxon>
        <taxon>Pezizales</taxon>
        <taxon>Morchellaceae</taxon>
        <taxon>Morchella</taxon>
    </lineage>
</organism>
<evidence type="ECO:0000313" key="2">
    <source>
        <dbReference type="Proteomes" id="UP000277580"/>
    </source>
</evidence>
<dbReference type="PANTHER" id="PTHR21310:SF55">
    <property type="entry name" value="AMINOGLYCOSIDE PHOSPHOTRANSFERASE DOMAIN-CONTAINING PROTEIN"/>
    <property type="match status" value="1"/>
</dbReference>
<gene>
    <name evidence="1" type="ORF">P167DRAFT_571704</name>
</gene>
<dbReference type="STRING" id="1392247.A0A3N4KXE9"/>
<evidence type="ECO:0000313" key="1">
    <source>
        <dbReference type="EMBL" id="RPB15230.1"/>
    </source>
</evidence>
<reference evidence="1 2" key="1">
    <citation type="journal article" date="2018" name="Nat. Ecol. Evol.">
        <title>Pezizomycetes genomes reveal the molecular basis of ectomycorrhizal truffle lifestyle.</title>
        <authorList>
            <person name="Murat C."/>
            <person name="Payen T."/>
            <person name="Noel B."/>
            <person name="Kuo A."/>
            <person name="Morin E."/>
            <person name="Chen J."/>
            <person name="Kohler A."/>
            <person name="Krizsan K."/>
            <person name="Balestrini R."/>
            <person name="Da Silva C."/>
            <person name="Montanini B."/>
            <person name="Hainaut M."/>
            <person name="Levati E."/>
            <person name="Barry K.W."/>
            <person name="Belfiori B."/>
            <person name="Cichocki N."/>
            <person name="Clum A."/>
            <person name="Dockter R.B."/>
            <person name="Fauchery L."/>
            <person name="Guy J."/>
            <person name="Iotti M."/>
            <person name="Le Tacon F."/>
            <person name="Lindquist E.A."/>
            <person name="Lipzen A."/>
            <person name="Malagnac F."/>
            <person name="Mello A."/>
            <person name="Molinier V."/>
            <person name="Miyauchi S."/>
            <person name="Poulain J."/>
            <person name="Riccioni C."/>
            <person name="Rubini A."/>
            <person name="Sitrit Y."/>
            <person name="Splivallo R."/>
            <person name="Traeger S."/>
            <person name="Wang M."/>
            <person name="Zifcakova L."/>
            <person name="Wipf D."/>
            <person name="Zambonelli A."/>
            <person name="Paolocci F."/>
            <person name="Nowrousian M."/>
            <person name="Ottonello S."/>
            <person name="Baldrian P."/>
            <person name="Spatafora J.W."/>
            <person name="Henrissat B."/>
            <person name="Nagy L.G."/>
            <person name="Aury J.M."/>
            <person name="Wincker P."/>
            <person name="Grigoriev I.V."/>
            <person name="Bonfante P."/>
            <person name="Martin F.M."/>
        </authorList>
    </citation>
    <scope>NUCLEOTIDE SEQUENCE [LARGE SCALE GENOMIC DNA]</scope>
    <source>
        <strain evidence="1 2">CCBAS932</strain>
    </source>
</reference>
<proteinExistence type="predicted"/>
<name>A0A3N4KXE9_9PEZI</name>
<dbReference type="OrthoDB" id="5302004at2759"/>
<dbReference type="AlphaFoldDB" id="A0A3N4KXE9"/>
<keyword evidence="2" id="KW-1185">Reference proteome</keyword>
<dbReference type="PANTHER" id="PTHR21310">
    <property type="entry name" value="AMINOGLYCOSIDE PHOSPHOTRANSFERASE-RELATED-RELATED"/>
    <property type="match status" value="1"/>
</dbReference>
<dbReference type="EMBL" id="ML119114">
    <property type="protein sequence ID" value="RPB15230.1"/>
    <property type="molecule type" value="Genomic_DNA"/>
</dbReference>
<dbReference type="InParanoid" id="A0A3N4KXE9"/>
<accession>A0A3N4KXE9</accession>
<sequence length="513" mass="58692">MDADPHITPYVPGAMAVDVPAYIATLGPNYQDALLTGGEPLLQPERQISSYRLPGPATEGDGRYGHGCFVYKGRGTDPQKIHFRANEVGAMRQAAQWAARGLHAHTHIPAVYDSFTDFPQDGAAPTQPVYAAIEFIEGDQYRTRYAQRGCTGWTVRQKRSFVRQMALIRLSMIHMRGNRICGVNPDLTPGFMAHHTVANRAVRGGGRLPGGVMHPLYYNNLGPVRSERAWTEQGIRREMDYWTTEMHAIRLKVLKGRLRSVFDWTPASFLTHVQYHASQVTGRKFREPGEELDAPTTDFPFCFDHGDLHSGFNVQCFKDSPRIRSIIDWETGMFVPYSWAVRDLNPYSTGAGDWDKELERLRGGDMPFATDIYWDHHVAFWKRENRWKQRTRDRRLARARRKGIRISTMNDNDFAAYGKITPRDLMFGDTLDEEAWGEEEPDGLDPFFAGGKRAYITHRSPPHVEPGTWYYEPVMKLIDDFMQTEMHVGPLCKYLDPYAEQWTTNNMVMIKPP</sequence>